<accession>A0A1J0GPY3</accession>
<evidence type="ECO:0000313" key="1">
    <source>
        <dbReference type="EMBL" id="APC43645.1"/>
    </source>
</evidence>
<sequence>MADVSDLKGQLDLLAHARSEKAKWAEIEKGAKAAIEEALGHDDVGTIDGKVVVRRKEIKSNKFDQSALKKAAPEVFEAFVKTTVSYRMDLVEEEG</sequence>
<dbReference type="Proteomes" id="UP000225217">
    <property type="component" value="Segment"/>
</dbReference>
<gene>
    <name evidence="1" type="ORF">SEA_AMELIE_48</name>
</gene>
<name>A0A1J0GPY3_9CAUD</name>
<reference evidence="1 2" key="1">
    <citation type="submission" date="2016-08" db="EMBL/GenBank/DDBJ databases">
        <authorList>
            <person name="Grinspan D."/>
            <person name="Erlich J."/>
            <person name="Cui Z.D."/>
            <person name="Khazanchi R."/>
            <person name="Shaffer C.D."/>
            <person name="Hafer-Weston K.A."/>
            <person name="Elgin S.C.R."/>
            <person name="Klyczek K."/>
            <person name="Garlena R.A."/>
            <person name="Russell D.A."/>
            <person name="Pope W.H."/>
            <person name="Jacobs-Sera D."/>
            <person name="Hendrix R.W."/>
            <person name="Hatfull G.F."/>
        </authorList>
    </citation>
    <scope>NUCLEOTIDE SEQUENCE [LARGE SCALE GENOMIC DNA]</scope>
</reference>
<evidence type="ECO:0000313" key="2">
    <source>
        <dbReference type="Proteomes" id="UP000225217"/>
    </source>
</evidence>
<organism evidence="1 2">
    <name type="scientific">Mycobacterium phage Amelie</name>
    <dbReference type="NCBI Taxonomy" id="1913035"/>
    <lineage>
        <taxon>Viruses</taxon>
        <taxon>Duplodnaviria</taxon>
        <taxon>Heunggongvirae</taxon>
        <taxon>Uroviricota</taxon>
        <taxon>Caudoviricetes</taxon>
        <taxon>Weiservirinae</taxon>
        <taxon>Anayavirus</taxon>
        <taxon>Anayavirus amelie</taxon>
    </lineage>
</organism>
<protein>
    <submittedName>
        <fullName evidence="1">Uncharacterized protein</fullName>
    </submittedName>
</protein>
<proteinExistence type="predicted"/>
<dbReference type="EMBL" id="KX808132">
    <property type="protein sequence ID" value="APC43645.1"/>
    <property type="molecule type" value="Genomic_DNA"/>
</dbReference>
<keyword evidence="2" id="KW-1185">Reference proteome</keyword>